<keyword evidence="2" id="KW-1185">Reference proteome</keyword>
<dbReference type="Proteomes" id="UP000182334">
    <property type="component" value="Chromosome IV"/>
</dbReference>
<protein>
    <submittedName>
        <fullName evidence="1">CIC11C00000000082</fullName>
    </submittedName>
</protein>
<reference evidence="1 2" key="1">
    <citation type="submission" date="2016-10" db="EMBL/GenBank/DDBJ databases">
        <authorList>
            <person name="de Groot N.N."/>
        </authorList>
    </citation>
    <scope>NUCLEOTIDE SEQUENCE [LARGE SCALE GENOMIC DNA]</scope>
    <source>
        <strain evidence="1 2">CBS 141442</strain>
    </source>
</reference>
<proteinExistence type="predicted"/>
<name>A0A1L0BTG6_9ASCO</name>
<evidence type="ECO:0000313" key="1">
    <source>
        <dbReference type="EMBL" id="SGZ54647.1"/>
    </source>
</evidence>
<sequence length="66" mass="7556">MFPLLRISDKVETNLALTYMIYGPVEEILRSVVFNWVGAMQRPSFLKGARGRRFSTSSPVGIECYR</sequence>
<dbReference type="AlphaFoldDB" id="A0A1L0BTG6"/>
<organism evidence="1 2">
    <name type="scientific">Sungouiella intermedia</name>
    <dbReference type="NCBI Taxonomy" id="45354"/>
    <lineage>
        <taxon>Eukaryota</taxon>
        <taxon>Fungi</taxon>
        <taxon>Dikarya</taxon>
        <taxon>Ascomycota</taxon>
        <taxon>Saccharomycotina</taxon>
        <taxon>Pichiomycetes</taxon>
        <taxon>Metschnikowiaceae</taxon>
        <taxon>Sungouiella</taxon>
    </lineage>
</organism>
<gene>
    <name evidence="1" type="ORF">SAMEA4029010_CIC11G00000000082</name>
</gene>
<evidence type="ECO:0000313" key="2">
    <source>
        <dbReference type="Proteomes" id="UP000182334"/>
    </source>
</evidence>
<dbReference type="EMBL" id="LT635759">
    <property type="protein sequence ID" value="SGZ54647.1"/>
    <property type="molecule type" value="Genomic_DNA"/>
</dbReference>
<accession>A0A1L0BTG6</accession>